<name>A0AAN9RXB3_PSOTE</name>
<evidence type="ECO:0000313" key="2">
    <source>
        <dbReference type="Proteomes" id="UP001386955"/>
    </source>
</evidence>
<reference evidence="1 2" key="1">
    <citation type="submission" date="2024-01" db="EMBL/GenBank/DDBJ databases">
        <title>The genomes of 5 underutilized Papilionoideae crops provide insights into root nodulation and disease resistanc.</title>
        <authorList>
            <person name="Jiang F."/>
        </authorList>
    </citation>
    <scope>NUCLEOTIDE SEQUENCE [LARGE SCALE GENOMIC DNA]</scope>
    <source>
        <strain evidence="1">DUOXIRENSHENG_FW03</strain>
        <tissue evidence="1">Leaves</tissue>
    </source>
</reference>
<accession>A0AAN9RXB3</accession>
<evidence type="ECO:0000313" key="1">
    <source>
        <dbReference type="EMBL" id="KAK7384731.1"/>
    </source>
</evidence>
<protein>
    <submittedName>
        <fullName evidence="1">Uncharacterized protein</fullName>
    </submittedName>
</protein>
<organism evidence="1 2">
    <name type="scientific">Psophocarpus tetragonolobus</name>
    <name type="common">Winged bean</name>
    <name type="synonym">Dolichos tetragonolobus</name>
    <dbReference type="NCBI Taxonomy" id="3891"/>
    <lineage>
        <taxon>Eukaryota</taxon>
        <taxon>Viridiplantae</taxon>
        <taxon>Streptophyta</taxon>
        <taxon>Embryophyta</taxon>
        <taxon>Tracheophyta</taxon>
        <taxon>Spermatophyta</taxon>
        <taxon>Magnoliopsida</taxon>
        <taxon>eudicotyledons</taxon>
        <taxon>Gunneridae</taxon>
        <taxon>Pentapetalae</taxon>
        <taxon>rosids</taxon>
        <taxon>fabids</taxon>
        <taxon>Fabales</taxon>
        <taxon>Fabaceae</taxon>
        <taxon>Papilionoideae</taxon>
        <taxon>50 kb inversion clade</taxon>
        <taxon>NPAAA clade</taxon>
        <taxon>indigoferoid/millettioid clade</taxon>
        <taxon>Phaseoleae</taxon>
        <taxon>Psophocarpus</taxon>
    </lineage>
</organism>
<sequence length="112" mass="12615">MTWDAQASRVDLEEKVALANGMVKDLEDKVNQHTIEKLKPLELERDKLWAQEVSLKDCLTGLLEALDKTNLEIANQFVKGFNATIEQVKCLIEELDLSTTGPFNEVVDSEIV</sequence>
<dbReference type="EMBL" id="JAYMYS010000008">
    <property type="protein sequence ID" value="KAK7384731.1"/>
    <property type="molecule type" value="Genomic_DNA"/>
</dbReference>
<dbReference type="Proteomes" id="UP001386955">
    <property type="component" value="Unassembled WGS sequence"/>
</dbReference>
<keyword evidence="2" id="KW-1185">Reference proteome</keyword>
<gene>
    <name evidence="1" type="ORF">VNO78_30432</name>
</gene>
<comment type="caution">
    <text evidence="1">The sequence shown here is derived from an EMBL/GenBank/DDBJ whole genome shotgun (WGS) entry which is preliminary data.</text>
</comment>
<proteinExistence type="predicted"/>
<dbReference type="AlphaFoldDB" id="A0AAN9RXB3"/>